<proteinExistence type="predicted"/>
<evidence type="ECO:0000313" key="1">
    <source>
        <dbReference type="EMBL" id="GBR49062.1"/>
    </source>
</evidence>
<comment type="caution">
    <text evidence="1">The sequence shown here is derived from an EMBL/GenBank/DDBJ whole genome shotgun (WGS) entry which is preliminary data.</text>
</comment>
<organism evidence="1 2">
    <name type="scientific">Neokomagataea tanensis NBRC 106556</name>
    <dbReference type="NCBI Taxonomy" id="1223519"/>
    <lineage>
        <taxon>Bacteria</taxon>
        <taxon>Pseudomonadati</taxon>
        <taxon>Pseudomonadota</taxon>
        <taxon>Alphaproteobacteria</taxon>
        <taxon>Acetobacterales</taxon>
        <taxon>Acetobacteraceae</taxon>
        <taxon>Neokomagataea</taxon>
    </lineage>
</organism>
<protein>
    <submittedName>
        <fullName evidence="1">Uncharacterized protein</fullName>
    </submittedName>
</protein>
<evidence type="ECO:0000313" key="2">
    <source>
        <dbReference type="Proteomes" id="UP001062443"/>
    </source>
</evidence>
<dbReference type="EMBL" id="BAQB01000091">
    <property type="protein sequence ID" value="GBR49062.1"/>
    <property type="molecule type" value="Genomic_DNA"/>
</dbReference>
<accession>A0ABQ0QL93</accession>
<name>A0ABQ0QL93_9PROT</name>
<dbReference type="Proteomes" id="UP001062443">
    <property type="component" value="Unassembled WGS sequence"/>
</dbReference>
<reference evidence="1" key="1">
    <citation type="submission" date="2013-04" db="EMBL/GenBank/DDBJ databases">
        <title>The genome sequencing project of 58 acetic acid bacteria.</title>
        <authorList>
            <person name="Okamoto-Kainuma A."/>
            <person name="Ishikawa M."/>
            <person name="Umino S."/>
            <person name="Koizumi Y."/>
            <person name="Shiwa Y."/>
            <person name="Yoshikawa H."/>
            <person name="Matsutani M."/>
            <person name="Matsushita K."/>
        </authorList>
    </citation>
    <scope>NUCLEOTIDE SEQUENCE</scope>
    <source>
        <strain evidence="1">NBRC 106556</strain>
    </source>
</reference>
<keyword evidence="2" id="KW-1185">Reference proteome</keyword>
<gene>
    <name evidence="1" type="ORF">AA106556_1928</name>
</gene>
<sequence>MVYNMIDKTMPPGFRVGEWRDHVVLTIQALWMRCGEAYGDIFVMAMHHSAAFAAARNEAMSHAEAPGENEFRFGEI</sequence>